<comment type="caution">
    <text evidence="2">The sequence shown here is derived from an EMBL/GenBank/DDBJ whole genome shotgun (WGS) entry which is preliminary data.</text>
</comment>
<reference evidence="2 3" key="1">
    <citation type="submission" date="2017-05" db="EMBL/GenBank/DDBJ databases">
        <title>PacBio assembly of a Plasmodium knowlesi genome sequence with Hi-C correction and manual annotation of the SICAvar gene family.</title>
        <authorList>
            <person name="Lapp S.A."/>
            <person name="Geraldo J.A."/>
            <person name="Chien J.-T."/>
            <person name="Ay F."/>
            <person name="Pakala S.B."/>
            <person name="Batugedara G."/>
            <person name="Humphrey J.C."/>
            <person name="Debarry J.D."/>
            <person name="Le Roch K.G."/>
            <person name="Galinski M.R."/>
            <person name="Kissinger J.C."/>
        </authorList>
    </citation>
    <scope>NUCLEOTIDE SEQUENCE [LARGE SCALE GENOMIC DNA]</scope>
    <source>
        <strain evidence="3">Malayan Strain Pk1 (A+)</strain>
    </source>
</reference>
<dbReference type="EMBL" id="NETL01000028">
    <property type="protein sequence ID" value="OTN63760.1"/>
    <property type="molecule type" value="Genomic_DNA"/>
</dbReference>
<name>A0A1Y3DI25_PLAKN</name>
<dbReference type="eggNOG" id="ENOG502QXP0">
    <property type="taxonomic scope" value="Eukaryota"/>
</dbReference>
<feature type="region of interest" description="Disordered" evidence="1">
    <location>
        <begin position="481"/>
        <end position="549"/>
    </location>
</feature>
<feature type="compositionally biased region" description="Low complexity" evidence="1">
    <location>
        <begin position="519"/>
        <end position="528"/>
    </location>
</feature>
<accession>A0A1Y3DI25</accession>
<protein>
    <recommendedName>
        <fullName evidence="4">ADF-H domain-containing protein</fullName>
    </recommendedName>
</protein>
<dbReference type="SUPFAM" id="SSF55753">
    <property type="entry name" value="Actin depolymerizing proteins"/>
    <property type="match status" value="1"/>
</dbReference>
<dbReference type="AlphaFoldDB" id="A0A1Y3DI25"/>
<dbReference type="OMA" id="FYLCHSD"/>
<dbReference type="VEuPathDB" id="PlasmoDB:PKNOH_S140276500"/>
<evidence type="ECO:0000256" key="1">
    <source>
        <dbReference type="SAM" id="MobiDB-lite"/>
    </source>
</evidence>
<sequence length="549" mass="62961">MKASLSPSLRQEIALCNKQKSNKRCILISLNKKFQFTLEGYTEQKENPTDDLESIKGLLNDDLVFILYNAAIFTAKYKWILILWFPDKSVATELRKQKESTENVDCDKKYSQVTQMNRLIYCTLKNNLLHYVEDEREVAMEEVHNLEELEKCIKASLNNCLTPVSTTQICKGNVFPHLSVTNFLHNYYFLNEQMKQCCEGLNEEGDDLSKHLDLLAKENNTCIVLLTIDVNKYKLTSRFEKIETIETFLHLTKDLHILYVLYKTSDTYTCFYLCHSDRCTTREKFVYSLFKPHLIKILKKKNIYIFLSVEMGKLKHLVDFIRGDITTKKEISTKNAPPDITPKRKISTNHSVFVGKKNYSSHAQISAAKELLPIVENDSISRMSRTNDQSGNGPKLHKKHSFTSRTINVFSLKKRESKSNNTQTEQPTCGKANKMQHAPLGEIKQTSTSTSTSENIGPKLIKKLSLSKSYNLKKKTSITSNTEKNFTERKKNEPSTMMVQTKSLTPHKGLSTSVEFKKLPSLSKQKSLQLDKKKSLTKRVKGKSTASEK</sequence>
<evidence type="ECO:0008006" key="4">
    <source>
        <dbReference type="Google" id="ProtNLM"/>
    </source>
</evidence>
<organism evidence="2 3">
    <name type="scientific">Plasmodium knowlesi</name>
    <dbReference type="NCBI Taxonomy" id="5850"/>
    <lineage>
        <taxon>Eukaryota</taxon>
        <taxon>Sar</taxon>
        <taxon>Alveolata</taxon>
        <taxon>Apicomplexa</taxon>
        <taxon>Aconoidasida</taxon>
        <taxon>Haemosporida</taxon>
        <taxon>Plasmodiidae</taxon>
        <taxon>Plasmodium</taxon>
        <taxon>Plasmodium (Plasmodium)</taxon>
    </lineage>
</organism>
<gene>
    <name evidence="2" type="ORF">PKNOH_S140276500</name>
</gene>
<evidence type="ECO:0000313" key="3">
    <source>
        <dbReference type="Proteomes" id="UP000195012"/>
    </source>
</evidence>
<proteinExistence type="predicted"/>
<dbReference type="VEuPathDB" id="PlasmoDB:PKNH_1458000"/>
<dbReference type="OrthoDB" id="371415at2759"/>
<feature type="compositionally biased region" description="Polar residues" evidence="1">
    <location>
        <begin position="494"/>
        <end position="514"/>
    </location>
</feature>
<dbReference type="Proteomes" id="UP000195012">
    <property type="component" value="Unassembled WGS sequence"/>
</dbReference>
<evidence type="ECO:0000313" key="2">
    <source>
        <dbReference type="EMBL" id="OTN63760.1"/>
    </source>
</evidence>